<organism evidence="2 3">
    <name type="scientific">Arthrobotrys oligospora (strain ATCC 24927 / CBS 115.81 / DSM 1491)</name>
    <name type="common">Nematode-trapping fungus</name>
    <name type="synonym">Didymozoophaga oligospora</name>
    <dbReference type="NCBI Taxonomy" id="756982"/>
    <lineage>
        <taxon>Eukaryota</taxon>
        <taxon>Fungi</taxon>
        <taxon>Dikarya</taxon>
        <taxon>Ascomycota</taxon>
        <taxon>Pezizomycotina</taxon>
        <taxon>Orbiliomycetes</taxon>
        <taxon>Orbiliales</taxon>
        <taxon>Orbiliaceae</taxon>
        <taxon>Orbilia</taxon>
        <taxon>Orbilia oligospora</taxon>
    </lineage>
</organism>
<gene>
    <name evidence="2" type="ORF">AOL_s00004g190</name>
</gene>
<evidence type="ECO:0000313" key="3">
    <source>
        <dbReference type="Proteomes" id="UP000008784"/>
    </source>
</evidence>
<evidence type="ECO:0000313" key="2">
    <source>
        <dbReference type="EMBL" id="EGX54157.1"/>
    </source>
</evidence>
<feature type="region of interest" description="Disordered" evidence="1">
    <location>
        <begin position="1"/>
        <end position="48"/>
    </location>
</feature>
<feature type="compositionally biased region" description="Polar residues" evidence="1">
    <location>
        <begin position="1"/>
        <end position="23"/>
    </location>
</feature>
<reference evidence="2 3" key="1">
    <citation type="journal article" date="2011" name="PLoS Pathog.">
        <title>Genomic and proteomic analyses of the fungus Arthrobotrys oligospora provide insights into nematode-trap formation.</title>
        <authorList>
            <person name="Yang J."/>
            <person name="Wang L."/>
            <person name="Ji X."/>
            <person name="Feng Y."/>
            <person name="Li X."/>
            <person name="Zou C."/>
            <person name="Xu J."/>
            <person name="Ren Y."/>
            <person name="Mi Q."/>
            <person name="Wu J."/>
            <person name="Liu S."/>
            <person name="Liu Y."/>
            <person name="Huang X."/>
            <person name="Wang H."/>
            <person name="Niu X."/>
            <person name="Li J."/>
            <person name="Liang L."/>
            <person name="Luo Y."/>
            <person name="Ji K."/>
            <person name="Zhou W."/>
            <person name="Yu Z."/>
            <person name="Li G."/>
            <person name="Liu Y."/>
            <person name="Li L."/>
            <person name="Qiao M."/>
            <person name="Feng L."/>
            <person name="Zhang K.-Q."/>
        </authorList>
    </citation>
    <scope>NUCLEOTIDE SEQUENCE [LARGE SCALE GENOMIC DNA]</scope>
    <source>
        <strain evidence="3">ATCC 24927 / CBS 115.81 / DSM 1491</strain>
    </source>
</reference>
<sequence length="107" mass="11810">MARGSRSTHVPNSRPTASAQRGIQTAGLPRRPKLQLTDYVRSPDQPGTCRGEGRALGYLRFRYRPIARVSESMRDSRNKIGLKQNCGQFVPGVLSIAALSLCLELEI</sequence>
<name>G1WY30_ARTOA</name>
<protein>
    <submittedName>
        <fullName evidence="2">Uncharacterized protein</fullName>
    </submittedName>
</protein>
<dbReference type="Proteomes" id="UP000008784">
    <property type="component" value="Unassembled WGS sequence"/>
</dbReference>
<accession>G1WY30</accession>
<proteinExistence type="predicted"/>
<dbReference type="EMBL" id="ADOT01000005">
    <property type="protein sequence ID" value="EGX54157.1"/>
    <property type="molecule type" value="Genomic_DNA"/>
</dbReference>
<comment type="caution">
    <text evidence="2">The sequence shown here is derived from an EMBL/GenBank/DDBJ whole genome shotgun (WGS) entry which is preliminary data.</text>
</comment>
<dbReference type="GeneID" id="22888039"/>
<dbReference type="AlphaFoldDB" id="G1WY30"/>
<evidence type="ECO:0000256" key="1">
    <source>
        <dbReference type="SAM" id="MobiDB-lite"/>
    </source>
</evidence>
<dbReference type="RefSeq" id="XP_011117142.1">
    <property type="nucleotide sequence ID" value="XM_011118840.1"/>
</dbReference>
<dbReference type="HOGENOM" id="CLU_2209401_0_0_1"/>
<dbReference type="InParanoid" id="G1WY30"/>
<keyword evidence="3" id="KW-1185">Reference proteome</keyword>